<evidence type="ECO:0000256" key="3">
    <source>
        <dbReference type="SAM" id="MobiDB-lite"/>
    </source>
</evidence>
<evidence type="ECO:0000256" key="1">
    <source>
        <dbReference type="ARBA" id="ARBA00022441"/>
    </source>
</evidence>
<dbReference type="OMA" id="CARMSKR"/>
<sequence>MARHAEFLHAGGGPASEESAAALGRAPRFQQNADWRGCQLFEPCTRDTSTSTAATLGAEKEKMRLSLPLWPWPWRSPEDGQRRLLSIERLAVAPTTAAQLRKFALKMLAWHCMALHGIAWHCMALHGIAWHCMALHGIAWHAAWRRHRLAIAGSHFLRCLIDVAADVVAGKLYVCGGWDGECLICDSTVLAKSSYNIAAGCWEQLPPMLERRSHPAVATLCGKLYVSGGFDGAERSPANAGASKKGVVMAAKLYICGGFDGAGQLNFAESYDPQAAMINVRSNLLATFAAGAAAAGLRLGSCLVTAASVAGCFYVCGGWDGRQTTPERLDSAERYNPASAVLASGAQIGKPLSLVDQSVWEALPPMSERRDRAAIATIAGRLYVCGGFDGDADLRTAECFDPSSGRWLTLPPMQERRSSAVAVAALT</sequence>
<dbReference type="InterPro" id="IPR015915">
    <property type="entry name" value="Kelch-typ_b-propeller"/>
</dbReference>
<gene>
    <name evidence="4" type="primary">KLHL17</name>
    <name evidence="4" type="ORF">AK812_SmicGene23429</name>
</gene>
<dbReference type="Gene3D" id="2.120.10.80">
    <property type="entry name" value="Kelch-type beta propeller"/>
    <property type="match status" value="2"/>
</dbReference>
<keyword evidence="5" id="KW-1185">Reference proteome</keyword>
<comment type="caution">
    <text evidence="4">The sequence shown here is derived from an EMBL/GenBank/DDBJ whole genome shotgun (WGS) entry which is preliminary data.</text>
</comment>
<dbReference type="SUPFAM" id="SSF50965">
    <property type="entry name" value="Galactose oxidase, central domain"/>
    <property type="match status" value="1"/>
</dbReference>
<organism evidence="4 5">
    <name type="scientific">Symbiodinium microadriaticum</name>
    <name type="common">Dinoflagellate</name>
    <name type="synonym">Zooxanthella microadriatica</name>
    <dbReference type="NCBI Taxonomy" id="2951"/>
    <lineage>
        <taxon>Eukaryota</taxon>
        <taxon>Sar</taxon>
        <taxon>Alveolata</taxon>
        <taxon>Dinophyceae</taxon>
        <taxon>Suessiales</taxon>
        <taxon>Symbiodiniaceae</taxon>
        <taxon>Symbiodinium</taxon>
    </lineage>
</organism>
<dbReference type="Pfam" id="PF01344">
    <property type="entry name" value="Kelch_1"/>
    <property type="match status" value="4"/>
</dbReference>
<dbReference type="InterPro" id="IPR006652">
    <property type="entry name" value="Kelch_1"/>
</dbReference>
<dbReference type="Proteomes" id="UP000186817">
    <property type="component" value="Unassembled WGS sequence"/>
</dbReference>
<reference evidence="4 5" key="1">
    <citation type="submission" date="2016-02" db="EMBL/GenBank/DDBJ databases">
        <title>Genome analysis of coral dinoflagellate symbionts highlights evolutionary adaptations to a symbiotic lifestyle.</title>
        <authorList>
            <person name="Aranda M."/>
            <person name="Li Y."/>
            <person name="Liew Y.J."/>
            <person name="Baumgarten S."/>
            <person name="Simakov O."/>
            <person name="Wilson M."/>
            <person name="Piel J."/>
            <person name="Ashoor H."/>
            <person name="Bougouffa S."/>
            <person name="Bajic V.B."/>
            <person name="Ryu T."/>
            <person name="Ravasi T."/>
            <person name="Bayer T."/>
            <person name="Micklem G."/>
            <person name="Kim H."/>
            <person name="Bhak J."/>
            <person name="Lajeunesse T.C."/>
            <person name="Voolstra C.R."/>
        </authorList>
    </citation>
    <scope>NUCLEOTIDE SEQUENCE [LARGE SCALE GENOMIC DNA]</scope>
    <source>
        <strain evidence="4 5">CCMP2467</strain>
    </source>
</reference>
<dbReference type="InterPro" id="IPR011043">
    <property type="entry name" value="Gal_Oxase/kelch_b-propeller"/>
</dbReference>
<accession>A0A1Q9DH91</accession>
<name>A0A1Q9DH91_SYMMI</name>
<keyword evidence="1" id="KW-0880">Kelch repeat</keyword>
<dbReference type="PANTHER" id="PTHR46344">
    <property type="entry name" value="OS02G0202900 PROTEIN"/>
    <property type="match status" value="1"/>
</dbReference>
<evidence type="ECO:0000313" key="5">
    <source>
        <dbReference type="Proteomes" id="UP000186817"/>
    </source>
</evidence>
<dbReference type="PANTHER" id="PTHR46344:SF4">
    <property type="entry name" value="OS07G0153400 PROTEIN"/>
    <property type="match status" value="1"/>
</dbReference>
<dbReference type="EMBL" id="LSRX01000538">
    <property type="protein sequence ID" value="OLP94531.1"/>
    <property type="molecule type" value="Genomic_DNA"/>
</dbReference>
<evidence type="ECO:0000313" key="4">
    <source>
        <dbReference type="EMBL" id="OLP94531.1"/>
    </source>
</evidence>
<keyword evidence="2" id="KW-0677">Repeat</keyword>
<protein>
    <submittedName>
        <fullName evidence="4">Kelch-like protein 17</fullName>
    </submittedName>
</protein>
<dbReference type="SMART" id="SM00612">
    <property type="entry name" value="Kelch"/>
    <property type="match status" value="4"/>
</dbReference>
<dbReference type="OrthoDB" id="191037at2759"/>
<evidence type="ECO:0000256" key="2">
    <source>
        <dbReference type="ARBA" id="ARBA00022737"/>
    </source>
</evidence>
<feature type="region of interest" description="Disordered" evidence="3">
    <location>
        <begin position="1"/>
        <end position="23"/>
    </location>
</feature>
<proteinExistence type="predicted"/>
<dbReference type="AlphaFoldDB" id="A0A1Q9DH91"/>